<dbReference type="Proteomes" id="UP000531659">
    <property type="component" value="Unassembled WGS sequence"/>
</dbReference>
<dbReference type="GeneID" id="92352791"/>
<feature type="domain" description="Integrase catalytic" evidence="1">
    <location>
        <begin position="14"/>
        <end position="44"/>
    </location>
</feature>
<reference evidence="2 3" key="1">
    <citation type="submission" date="2020-05" db="EMBL/GenBank/DDBJ databases">
        <title>Complete genome of Clostridium estertheticum subspecies estertheticum, isolated from Vacuum packed lamb meat from New Zealand imported to Switzerland.</title>
        <authorList>
            <person name="Wambui J."/>
            <person name="Stevens M.J.A."/>
            <person name="Stephan R."/>
        </authorList>
    </citation>
    <scope>NUCLEOTIDE SEQUENCE [LARGE SCALE GENOMIC DNA]</scope>
    <source>
        <strain evidence="2 3">CEST001</strain>
    </source>
</reference>
<proteinExistence type="predicted"/>
<dbReference type="GO" id="GO:0015074">
    <property type="term" value="P:DNA integration"/>
    <property type="evidence" value="ECO:0007669"/>
    <property type="project" value="InterPro"/>
</dbReference>
<evidence type="ECO:0000259" key="1">
    <source>
        <dbReference type="Pfam" id="PF13333"/>
    </source>
</evidence>
<accession>A0A7Y3SWZ1</accession>
<dbReference type="EMBL" id="JABEYB010000008">
    <property type="protein sequence ID" value="NNU76712.1"/>
    <property type="molecule type" value="Genomic_DNA"/>
</dbReference>
<sequence>MYIPFIEIFVFFNLYNTIDEYIILYNTKNHKKRLSDLSPLQFRTLAA</sequence>
<gene>
    <name evidence="2" type="ORF">HLQ16_12275</name>
</gene>
<evidence type="ECO:0000313" key="3">
    <source>
        <dbReference type="Proteomes" id="UP000531659"/>
    </source>
</evidence>
<dbReference type="InterPro" id="IPR001584">
    <property type="entry name" value="Integrase_cat-core"/>
</dbReference>
<dbReference type="RefSeq" id="WP_171297449.1">
    <property type="nucleotide sequence ID" value="NZ_CP077615.1"/>
</dbReference>
<evidence type="ECO:0000313" key="2">
    <source>
        <dbReference type="EMBL" id="NNU76712.1"/>
    </source>
</evidence>
<dbReference type="Pfam" id="PF13333">
    <property type="entry name" value="rve_2"/>
    <property type="match status" value="1"/>
</dbReference>
<protein>
    <submittedName>
        <fullName evidence="2">IS3 family transposase</fullName>
    </submittedName>
</protein>
<name>A0A7Y3SWZ1_9CLOT</name>
<comment type="caution">
    <text evidence="2">The sequence shown here is derived from an EMBL/GenBank/DDBJ whole genome shotgun (WGS) entry which is preliminary data.</text>
</comment>
<organism evidence="2 3">
    <name type="scientific">Clostridium estertheticum</name>
    <dbReference type="NCBI Taxonomy" id="238834"/>
    <lineage>
        <taxon>Bacteria</taxon>
        <taxon>Bacillati</taxon>
        <taxon>Bacillota</taxon>
        <taxon>Clostridia</taxon>
        <taxon>Eubacteriales</taxon>
        <taxon>Clostridiaceae</taxon>
        <taxon>Clostridium</taxon>
    </lineage>
</organism>
<dbReference type="AlphaFoldDB" id="A0A7Y3SWZ1"/>